<keyword evidence="1" id="KW-0472">Membrane</keyword>
<dbReference type="PANTHER" id="PTHR33538:SF2">
    <property type="entry name" value="PROTEIN GAMETE EXPRESSED 1"/>
    <property type="match status" value="1"/>
</dbReference>
<evidence type="ECO:0008006" key="4">
    <source>
        <dbReference type="Google" id="ProtNLM"/>
    </source>
</evidence>
<keyword evidence="3" id="KW-1185">Reference proteome</keyword>
<gene>
    <name evidence="2" type="ORF">TorRG33x02_253470</name>
</gene>
<protein>
    <recommendedName>
        <fullName evidence="4">Transmembrane protein</fullName>
    </recommendedName>
</protein>
<evidence type="ECO:0000256" key="1">
    <source>
        <dbReference type="SAM" id="Phobius"/>
    </source>
</evidence>
<dbReference type="STRING" id="63057.A0A2P5DEM2"/>
<dbReference type="AlphaFoldDB" id="A0A2P5DEM2"/>
<feature type="transmembrane region" description="Helical" evidence="1">
    <location>
        <begin position="50"/>
        <end position="70"/>
    </location>
</feature>
<dbReference type="Proteomes" id="UP000237000">
    <property type="component" value="Unassembled WGS sequence"/>
</dbReference>
<dbReference type="EMBL" id="JXTC01000275">
    <property type="protein sequence ID" value="PON71755.1"/>
    <property type="molecule type" value="Genomic_DNA"/>
</dbReference>
<feature type="transmembrane region" description="Helical" evidence="1">
    <location>
        <begin position="20"/>
        <end position="38"/>
    </location>
</feature>
<accession>A0A2P5DEM2</accession>
<comment type="caution">
    <text evidence="2">The sequence shown here is derived from an EMBL/GenBank/DDBJ whole genome shotgun (WGS) entry which is preliminary data.</text>
</comment>
<sequence length="175" mass="20510">MFVALDKLFALHDAMMLESRIIKAFFIYCMLIFIIYMFTSTKQTYTVRPWLYIGLCATFSIEVAILRFTTFDFEQQTSIINLVRSFFALLASIQLIHAIFTYRDYEVLNYQMLQTLIEKVNDIQRQALSWEVDTDMNWSSWVDIDLPEDVNKTEDPDYIVPEEVGENSITTSSTT</sequence>
<evidence type="ECO:0000313" key="2">
    <source>
        <dbReference type="EMBL" id="PON71755.1"/>
    </source>
</evidence>
<dbReference type="InParanoid" id="A0A2P5DEM2"/>
<dbReference type="OrthoDB" id="377549at2759"/>
<name>A0A2P5DEM2_TREOI</name>
<keyword evidence="1" id="KW-1133">Transmembrane helix</keyword>
<dbReference type="PANTHER" id="PTHR33538">
    <property type="entry name" value="PROTEIN GAMETE EXPRESSED 1"/>
    <property type="match status" value="1"/>
</dbReference>
<dbReference type="InterPro" id="IPR040346">
    <property type="entry name" value="GEX1/Brambleberry"/>
</dbReference>
<organism evidence="2 3">
    <name type="scientific">Trema orientale</name>
    <name type="common">Charcoal tree</name>
    <name type="synonym">Celtis orientalis</name>
    <dbReference type="NCBI Taxonomy" id="63057"/>
    <lineage>
        <taxon>Eukaryota</taxon>
        <taxon>Viridiplantae</taxon>
        <taxon>Streptophyta</taxon>
        <taxon>Embryophyta</taxon>
        <taxon>Tracheophyta</taxon>
        <taxon>Spermatophyta</taxon>
        <taxon>Magnoliopsida</taxon>
        <taxon>eudicotyledons</taxon>
        <taxon>Gunneridae</taxon>
        <taxon>Pentapetalae</taxon>
        <taxon>rosids</taxon>
        <taxon>fabids</taxon>
        <taxon>Rosales</taxon>
        <taxon>Cannabaceae</taxon>
        <taxon>Trema</taxon>
    </lineage>
</organism>
<reference evidence="3" key="1">
    <citation type="submission" date="2016-06" db="EMBL/GenBank/DDBJ databases">
        <title>Parallel loss of symbiosis genes in relatives of nitrogen-fixing non-legume Parasponia.</title>
        <authorList>
            <person name="Van Velzen R."/>
            <person name="Holmer R."/>
            <person name="Bu F."/>
            <person name="Rutten L."/>
            <person name="Van Zeijl A."/>
            <person name="Liu W."/>
            <person name="Santuari L."/>
            <person name="Cao Q."/>
            <person name="Sharma T."/>
            <person name="Shen D."/>
            <person name="Roswanjaya Y."/>
            <person name="Wardhani T."/>
            <person name="Kalhor M.S."/>
            <person name="Jansen J."/>
            <person name="Van den Hoogen J."/>
            <person name="Gungor B."/>
            <person name="Hartog M."/>
            <person name="Hontelez J."/>
            <person name="Verver J."/>
            <person name="Yang W.-C."/>
            <person name="Schijlen E."/>
            <person name="Repin R."/>
            <person name="Schilthuizen M."/>
            <person name="Schranz E."/>
            <person name="Heidstra R."/>
            <person name="Miyata K."/>
            <person name="Fedorova E."/>
            <person name="Kohlen W."/>
            <person name="Bisseling T."/>
            <person name="Smit S."/>
            <person name="Geurts R."/>
        </authorList>
    </citation>
    <scope>NUCLEOTIDE SEQUENCE [LARGE SCALE GENOMIC DNA]</scope>
    <source>
        <strain evidence="3">cv. RG33-2</strain>
    </source>
</reference>
<proteinExistence type="predicted"/>
<evidence type="ECO:0000313" key="3">
    <source>
        <dbReference type="Proteomes" id="UP000237000"/>
    </source>
</evidence>
<feature type="transmembrane region" description="Helical" evidence="1">
    <location>
        <begin position="82"/>
        <end position="102"/>
    </location>
</feature>
<keyword evidence="1" id="KW-0812">Transmembrane</keyword>